<organism evidence="7 8">
    <name type="scientific">Meloidogyne incognita</name>
    <name type="common">Southern root-knot nematode worm</name>
    <name type="synonym">Oxyuris incognita</name>
    <dbReference type="NCBI Taxonomy" id="6306"/>
    <lineage>
        <taxon>Eukaryota</taxon>
        <taxon>Metazoa</taxon>
        <taxon>Ecdysozoa</taxon>
        <taxon>Nematoda</taxon>
        <taxon>Chromadorea</taxon>
        <taxon>Rhabditida</taxon>
        <taxon>Tylenchina</taxon>
        <taxon>Tylenchomorpha</taxon>
        <taxon>Tylenchoidea</taxon>
        <taxon>Meloidogynidae</taxon>
        <taxon>Meloidogyninae</taxon>
        <taxon>Meloidogyne</taxon>
        <taxon>Meloidogyne incognita group</taxon>
    </lineage>
</organism>
<dbReference type="GO" id="GO:0015149">
    <property type="term" value="F:hexose transmembrane transporter activity"/>
    <property type="evidence" value="ECO:0007669"/>
    <property type="project" value="TreeGrafter"/>
</dbReference>
<evidence type="ECO:0000313" key="8">
    <source>
        <dbReference type="WBParaSite" id="Minc3s01260g22214"/>
    </source>
</evidence>
<name>A0A914M6I6_MELIC</name>
<keyword evidence="7" id="KW-1185">Reference proteome</keyword>
<dbReference type="AlphaFoldDB" id="A0A914M6I6"/>
<proteinExistence type="predicted"/>
<feature type="transmembrane region" description="Helical" evidence="6">
    <location>
        <begin position="35"/>
        <end position="59"/>
    </location>
</feature>
<dbReference type="Gene3D" id="1.20.1250.20">
    <property type="entry name" value="MFS general substrate transporter like domains"/>
    <property type="match status" value="1"/>
</dbReference>
<dbReference type="InterPro" id="IPR005828">
    <property type="entry name" value="MFS_sugar_transport-like"/>
</dbReference>
<dbReference type="Pfam" id="PF00083">
    <property type="entry name" value="Sugar_tr"/>
    <property type="match status" value="1"/>
</dbReference>
<feature type="transmembrane region" description="Helical" evidence="6">
    <location>
        <begin position="6"/>
        <end position="23"/>
    </location>
</feature>
<accession>A0A914M6I6</accession>
<keyword evidence="4 6" id="KW-1133">Transmembrane helix</keyword>
<evidence type="ECO:0000256" key="4">
    <source>
        <dbReference type="ARBA" id="ARBA00022989"/>
    </source>
</evidence>
<keyword evidence="2" id="KW-0813">Transport</keyword>
<evidence type="ECO:0000256" key="3">
    <source>
        <dbReference type="ARBA" id="ARBA00022692"/>
    </source>
</evidence>
<evidence type="ECO:0000256" key="6">
    <source>
        <dbReference type="SAM" id="Phobius"/>
    </source>
</evidence>
<evidence type="ECO:0000256" key="5">
    <source>
        <dbReference type="ARBA" id="ARBA00023136"/>
    </source>
</evidence>
<reference evidence="8" key="1">
    <citation type="submission" date="2022-11" db="UniProtKB">
        <authorList>
            <consortium name="WormBaseParasite"/>
        </authorList>
    </citation>
    <scope>IDENTIFICATION</scope>
</reference>
<dbReference type="InterPro" id="IPR045263">
    <property type="entry name" value="GLUT"/>
</dbReference>
<dbReference type="InterPro" id="IPR036259">
    <property type="entry name" value="MFS_trans_sf"/>
</dbReference>
<evidence type="ECO:0000313" key="7">
    <source>
        <dbReference type="Proteomes" id="UP000887563"/>
    </source>
</evidence>
<keyword evidence="5 6" id="KW-0472">Membrane</keyword>
<dbReference type="Proteomes" id="UP000887563">
    <property type="component" value="Unplaced"/>
</dbReference>
<sequence>MAVGVFAVGGGMIGGNLVGIVATKHERKRALLYNNALAIIAGALMAGAKFCGKLLAFYFGPSYCWNKCCFACQLHSFSVQINEGEEKELILEAKRIAYSAFGKVSTIGSRPFKFPIRVEAISVGCENHQVSVLVQLCTLTFCPETPEFTIVVKGQRDQAEKDLKKLCESEDVQAELDLISEEGAKANSGPPSSMKDIYGTKLPWPLVLVLSMMISQQLSGINAAMFYSAAMYF</sequence>
<dbReference type="WBParaSite" id="Minc3s01260g22214">
    <property type="protein sequence ID" value="Minc3s01260g22214"/>
    <property type="gene ID" value="Minc3s01260g22214"/>
</dbReference>
<protein>
    <submittedName>
        <fullName evidence="8">Uncharacterized protein</fullName>
    </submittedName>
</protein>
<keyword evidence="3 6" id="KW-0812">Transmembrane</keyword>
<evidence type="ECO:0000256" key="1">
    <source>
        <dbReference type="ARBA" id="ARBA00004370"/>
    </source>
</evidence>
<dbReference type="PANTHER" id="PTHR23503">
    <property type="entry name" value="SOLUTE CARRIER FAMILY 2"/>
    <property type="match status" value="1"/>
</dbReference>
<dbReference type="GO" id="GO:0016020">
    <property type="term" value="C:membrane"/>
    <property type="evidence" value="ECO:0007669"/>
    <property type="project" value="UniProtKB-SubCell"/>
</dbReference>
<comment type="subcellular location">
    <subcellularLocation>
        <location evidence="1">Membrane</location>
    </subcellularLocation>
</comment>
<evidence type="ECO:0000256" key="2">
    <source>
        <dbReference type="ARBA" id="ARBA00022448"/>
    </source>
</evidence>
<dbReference type="PANTHER" id="PTHR23503:SF8">
    <property type="entry name" value="FACILITATED GLUCOSE TRANSPORTER PROTEIN 1"/>
    <property type="match status" value="1"/>
</dbReference>